<evidence type="ECO:0000256" key="2">
    <source>
        <dbReference type="ARBA" id="ARBA00022729"/>
    </source>
</evidence>
<dbReference type="AlphaFoldDB" id="A0AA88CZY3"/>
<gene>
    <name evidence="5" type="ORF">TIFTF001_005871</name>
</gene>
<comment type="subcellular location">
    <subcellularLocation>
        <location evidence="1">Membrane</location>
        <topology evidence="1">Single-pass membrane protein</topology>
    </subcellularLocation>
</comment>
<dbReference type="Pfam" id="PF13947">
    <property type="entry name" value="GUB_WAK_bind"/>
    <property type="match status" value="1"/>
</dbReference>
<evidence type="ECO:0000256" key="3">
    <source>
        <dbReference type="SAM" id="SignalP"/>
    </source>
</evidence>
<reference evidence="5" key="1">
    <citation type="submission" date="2023-07" db="EMBL/GenBank/DDBJ databases">
        <title>draft genome sequence of fig (Ficus carica).</title>
        <authorList>
            <person name="Takahashi T."/>
            <person name="Nishimura K."/>
        </authorList>
    </citation>
    <scope>NUCLEOTIDE SEQUENCE</scope>
</reference>
<dbReference type="InterPro" id="IPR025287">
    <property type="entry name" value="WAK_GUB"/>
</dbReference>
<organism evidence="5 6">
    <name type="scientific">Ficus carica</name>
    <name type="common">Common fig</name>
    <dbReference type="NCBI Taxonomy" id="3494"/>
    <lineage>
        <taxon>Eukaryota</taxon>
        <taxon>Viridiplantae</taxon>
        <taxon>Streptophyta</taxon>
        <taxon>Embryophyta</taxon>
        <taxon>Tracheophyta</taxon>
        <taxon>Spermatophyta</taxon>
        <taxon>Magnoliopsida</taxon>
        <taxon>eudicotyledons</taxon>
        <taxon>Gunneridae</taxon>
        <taxon>Pentapetalae</taxon>
        <taxon>rosids</taxon>
        <taxon>fabids</taxon>
        <taxon>Rosales</taxon>
        <taxon>Moraceae</taxon>
        <taxon>Ficeae</taxon>
        <taxon>Ficus</taxon>
    </lineage>
</organism>
<dbReference type="Proteomes" id="UP001187192">
    <property type="component" value="Unassembled WGS sequence"/>
</dbReference>
<feature type="signal peptide" evidence="3">
    <location>
        <begin position="1"/>
        <end position="22"/>
    </location>
</feature>
<keyword evidence="2 3" id="KW-0732">Signal</keyword>
<feature type="chain" id="PRO_5041672020" description="Wall-associated receptor kinase galacturonan-binding domain-containing protein" evidence="3">
    <location>
        <begin position="23"/>
        <end position="244"/>
    </location>
</feature>
<sequence>MASLLQKLLLIIQLLFVSLVVATNNSSIILPAGGCSDVCGSVHIPYPFGTKSGCSYDDSFLITCNNSLNPPRPFLPQTHIPIINILLESGELRVDAAGFVSSECSEKQGQQRIAKYNKTASFKTSNSSTFPLSTRNKFTTLGCRTVGVIAGEKGKPYHTGCVALCEKAEDLNNMSCSGRGCCQMNIPRRVIDYNIVVAHFVTVEVEDKLILEFDPCGYAFVVEEAAYEFMVSDLKSMERKTFPV</sequence>
<evidence type="ECO:0000256" key="1">
    <source>
        <dbReference type="ARBA" id="ARBA00004167"/>
    </source>
</evidence>
<name>A0AA88CZY3_FICCA</name>
<dbReference type="GO" id="GO:0016020">
    <property type="term" value="C:membrane"/>
    <property type="evidence" value="ECO:0007669"/>
    <property type="project" value="UniProtKB-SubCell"/>
</dbReference>
<evidence type="ECO:0000259" key="4">
    <source>
        <dbReference type="Pfam" id="PF13947"/>
    </source>
</evidence>
<feature type="domain" description="Wall-associated receptor kinase galacturonan-binding" evidence="4">
    <location>
        <begin position="35"/>
        <end position="94"/>
    </location>
</feature>
<proteinExistence type="predicted"/>
<dbReference type="PANTHER" id="PTHR33491">
    <property type="entry name" value="OSJNBA0016N04.9 PROTEIN"/>
    <property type="match status" value="1"/>
</dbReference>
<evidence type="ECO:0000313" key="5">
    <source>
        <dbReference type="EMBL" id="GMN36252.1"/>
    </source>
</evidence>
<protein>
    <recommendedName>
        <fullName evidence="4">Wall-associated receptor kinase galacturonan-binding domain-containing protein</fullName>
    </recommendedName>
</protein>
<dbReference type="Gramene" id="FCD_00006501-RA">
    <property type="protein sequence ID" value="FCD_00006501-RA:cds"/>
    <property type="gene ID" value="FCD_00006501"/>
</dbReference>
<comment type="caution">
    <text evidence="5">The sequence shown here is derived from an EMBL/GenBank/DDBJ whole genome shotgun (WGS) entry which is preliminary data.</text>
</comment>
<accession>A0AA88CZY3</accession>
<dbReference type="GO" id="GO:0030247">
    <property type="term" value="F:polysaccharide binding"/>
    <property type="evidence" value="ECO:0007669"/>
    <property type="project" value="InterPro"/>
</dbReference>
<evidence type="ECO:0000313" key="6">
    <source>
        <dbReference type="Proteomes" id="UP001187192"/>
    </source>
</evidence>
<dbReference type="EMBL" id="BTGU01000006">
    <property type="protein sequence ID" value="GMN36252.1"/>
    <property type="molecule type" value="Genomic_DNA"/>
</dbReference>
<keyword evidence="6" id="KW-1185">Reference proteome</keyword>